<evidence type="ECO:0000313" key="3">
    <source>
        <dbReference type="Proteomes" id="UP000825935"/>
    </source>
</evidence>
<proteinExistence type="predicted"/>
<evidence type="ECO:0000256" key="1">
    <source>
        <dbReference type="SAM" id="MobiDB-lite"/>
    </source>
</evidence>
<protein>
    <submittedName>
        <fullName evidence="2">Uncharacterized protein</fullName>
    </submittedName>
</protein>
<reference evidence="2" key="1">
    <citation type="submission" date="2021-08" db="EMBL/GenBank/DDBJ databases">
        <title>WGS assembly of Ceratopteris richardii.</title>
        <authorList>
            <person name="Marchant D.B."/>
            <person name="Chen G."/>
            <person name="Jenkins J."/>
            <person name="Shu S."/>
            <person name="Leebens-Mack J."/>
            <person name="Grimwood J."/>
            <person name="Schmutz J."/>
            <person name="Soltis P."/>
            <person name="Soltis D."/>
            <person name="Chen Z.-H."/>
        </authorList>
    </citation>
    <scope>NUCLEOTIDE SEQUENCE</scope>
    <source>
        <strain evidence="2">Whitten #5841</strain>
        <tissue evidence="2">Leaf</tissue>
    </source>
</reference>
<sequence length="134" mass="15044">MALSRISMQAPSQYPMDSNVNRQLHTSSNGLALPLRVLEKVMNEPTLIDYTEIEQAKKASPHWLSTNYIDLHLRSSRLVSSEAKGALRRHFEQPTKNEEEAAGAEAEERSVPSGGGIPWLMMLDDRSFLDEAFC</sequence>
<feature type="compositionally biased region" description="Basic and acidic residues" evidence="1">
    <location>
        <begin position="89"/>
        <end position="99"/>
    </location>
</feature>
<feature type="region of interest" description="Disordered" evidence="1">
    <location>
        <begin position="1"/>
        <end position="22"/>
    </location>
</feature>
<organism evidence="2 3">
    <name type="scientific">Ceratopteris richardii</name>
    <name type="common">Triangle waterfern</name>
    <dbReference type="NCBI Taxonomy" id="49495"/>
    <lineage>
        <taxon>Eukaryota</taxon>
        <taxon>Viridiplantae</taxon>
        <taxon>Streptophyta</taxon>
        <taxon>Embryophyta</taxon>
        <taxon>Tracheophyta</taxon>
        <taxon>Polypodiopsida</taxon>
        <taxon>Polypodiidae</taxon>
        <taxon>Polypodiales</taxon>
        <taxon>Pteridineae</taxon>
        <taxon>Pteridaceae</taxon>
        <taxon>Parkerioideae</taxon>
        <taxon>Ceratopteris</taxon>
    </lineage>
</organism>
<evidence type="ECO:0000313" key="2">
    <source>
        <dbReference type="EMBL" id="KAH7285270.1"/>
    </source>
</evidence>
<name>A0A8T2QNZ6_CERRI</name>
<comment type="caution">
    <text evidence="2">The sequence shown here is derived from an EMBL/GenBank/DDBJ whole genome shotgun (WGS) entry which is preliminary data.</text>
</comment>
<keyword evidence="3" id="KW-1185">Reference proteome</keyword>
<dbReference type="AlphaFoldDB" id="A0A8T2QNZ6"/>
<gene>
    <name evidence="2" type="ORF">KP509_33G019800</name>
</gene>
<dbReference type="Proteomes" id="UP000825935">
    <property type="component" value="Chromosome 33"/>
</dbReference>
<dbReference type="EMBL" id="CM035438">
    <property type="protein sequence ID" value="KAH7285270.1"/>
    <property type="molecule type" value="Genomic_DNA"/>
</dbReference>
<dbReference type="OrthoDB" id="10497435at2759"/>
<feature type="region of interest" description="Disordered" evidence="1">
    <location>
        <begin position="87"/>
        <end position="113"/>
    </location>
</feature>
<accession>A0A8T2QNZ6</accession>